<accession>A0A915EGP2</accession>
<organism evidence="1 2">
    <name type="scientific">Ditylenchus dipsaci</name>
    <dbReference type="NCBI Taxonomy" id="166011"/>
    <lineage>
        <taxon>Eukaryota</taxon>
        <taxon>Metazoa</taxon>
        <taxon>Ecdysozoa</taxon>
        <taxon>Nematoda</taxon>
        <taxon>Chromadorea</taxon>
        <taxon>Rhabditida</taxon>
        <taxon>Tylenchina</taxon>
        <taxon>Tylenchomorpha</taxon>
        <taxon>Sphaerularioidea</taxon>
        <taxon>Anguinidae</taxon>
        <taxon>Anguininae</taxon>
        <taxon>Ditylenchus</taxon>
    </lineage>
</organism>
<sequence length="80" mass="8854">MWDTHFDQTNLRGCPDWNCEISSDHSLLEKADASGVPVNSNPMVGSPIGFFNMSLGFRHDTLASSPYGYTVKLALPHEEI</sequence>
<dbReference type="AlphaFoldDB" id="A0A915EGP2"/>
<dbReference type="Proteomes" id="UP000887574">
    <property type="component" value="Unplaced"/>
</dbReference>
<protein>
    <submittedName>
        <fullName evidence="2">Uncharacterized protein</fullName>
    </submittedName>
</protein>
<dbReference type="WBParaSite" id="jg6148">
    <property type="protein sequence ID" value="jg6148"/>
    <property type="gene ID" value="jg6148"/>
</dbReference>
<evidence type="ECO:0000313" key="2">
    <source>
        <dbReference type="WBParaSite" id="jg6148"/>
    </source>
</evidence>
<evidence type="ECO:0000313" key="1">
    <source>
        <dbReference type="Proteomes" id="UP000887574"/>
    </source>
</evidence>
<reference evidence="2" key="1">
    <citation type="submission" date="2022-11" db="UniProtKB">
        <authorList>
            <consortium name="WormBaseParasite"/>
        </authorList>
    </citation>
    <scope>IDENTIFICATION</scope>
</reference>
<name>A0A915EGP2_9BILA</name>
<keyword evidence="1" id="KW-1185">Reference proteome</keyword>
<proteinExistence type="predicted"/>